<dbReference type="OrthoDB" id="1933282at2759"/>
<keyword evidence="5 7" id="KW-0505">Motor protein</keyword>
<feature type="coiled-coil region" evidence="8">
    <location>
        <begin position="2182"/>
        <end position="2230"/>
    </location>
</feature>
<dbReference type="GO" id="GO:0008017">
    <property type="term" value="F:microtubule binding"/>
    <property type="evidence" value="ECO:0007669"/>
    <property type="project" value="InterPro"/>
</dbReference>
<gene>
    <name evidence="12" type="primary">LOC112290837</name>
    <name evidence="11" type="ORF">PHYPA_000342</name>
</gene>
<dbReference type="EnsemblPlants" id="Pp3c1_7630V3.2">
    <property type="protein sequence ID" value="Pp3c1_7630V3.2"/>
    <property type="gene ID" value="Pp3c1_7630"/>
</dbReference>
<dbReference type="PaxDb" id="3218-PP1S38_275V6.1"/>
<dbReference type="InterPro" id="IPR044986">
    <property type="entry name" value="KIF15/KIN-12"/>
</dbReference>
<dbReference type="EnsemblPlants" id="Pp3c1_7630V3.6">
    <property type="protein sequence ID" value="Pp3c1_7630V3.6"/>
    <property type="gene ID" value="Pp3c1_7630"/>
</dbReference>
<dbReference type="PANTHER" id="PTHR37739:SF8">
    <property type="entry name" value="KINESIN-LIKE PROTEIN KIN-12D"/>
    <property type="match status" value="1"/>
</dbReference>
<feature type="region of interest" description="Disordered" evidence="9">
    <location>
        <begin position="1"/>
        <end position="30"/>
    </location>
</feature>
<reference evidence="11 13" key="1">
    <citation type="journal article" date="2008" name="Science">
        <title>The Physcomitrella genome reveals evolutionary insights into the conquest of land by plants.</title>
        <authorList>
            <person name="Rensing S."/>
            <person name="Lang D."/>
            <person name="Zimmer A."/>
            <person name="Terry A."/>
            <person name="Salamov A."/>
            <person name="Shapiro H."/>
            <person name="Nishiyama T."/>
            <person name="Perroud P.-F."/>
            <person name="Lindquist E."/>
            <person name="Kamisugi Y."/>
            <person name="Tanahashi T."/>
            <person name="Sakakibara K."/>
            <person name="Fujita T."/>
            <person name="Oishi K."/>
            <person name="Shin-I T."/>
            <person name="Kuroki Y."/>
            <person name="Toyoda A."/>
            <person name="Suzuki Y."/>
            <person name="Hashimoto A."/>
            <person name="Yamaguchi K."/>
            <person name="Sugano A."/>
            <person name="Kohara Y."/>
            <person name="Fujiyama A."/>
            <person name="Anterola A."/>
            <person name="Aoki S."/>
            <person name="Ashton N."/>
            <person name="Barbazuk W.B."/>
            <person name="Barker E."/>
            <person name="Bennetzen J."/>
            <person name="Bezanilla M."/>
            <person name="Blankenship R."/>
            <person name="Cho S.H."/>
            <person name="Dutcher S."/>
            <person name="Estelle M."/>
            <person name="Fawcett J.A."/>
            <person name="Gundlach H."/>
            <person name="Hanada K."/>
            <person name="Heyl A."/>
            <person name="Hicks K.A."/>
            <person name="Hugh J."/>
            <person name="Lohr M."/>
            <person name="Mayer K."/>
            <person name="Melkozernov A."/>
            <person name="Murata T."/>
            <person name="Nelson D."/>
            <person name="Pils B."/>
            <person name="Prigge M."/>
            <person name="Reiss B."/>
            <person name="Renner T."/>
            <person name="Rombauts S."/>
            <person name="Rushton P."/>
            <person name="Sanderfoot A."/>
            <person name="Schween G."/>
            <person name="Shiu S.-H."/>
            <person name="Stueber K."/>
            <person name="Theodoulou F.L."/>
            <person name="Tu H."/>
            <person name="Van de Peer Y."/>
            <person name="Verrier P.J."/>
            <person name="Waters E."/>
            <person name="Wood A."/>
            <person name="Yang L."/>
            <person name="Cove D."/>
            <person name="Cuming A."/>
            <person name="Hasebe M."/>
            <person name="Lucas S."/>
            <person name="Mishler D.B."/>
            <person name="Reski R."/>
            <person name="Grigoriev I."/>
            <person name="Quatrano R.S."/>
            <person name="Boore J.L."/>
        </authorList>
    </citation>
    <scope>NUCLEOTIDE SEQUENCE [LARGE SCALE GENOMIC DNA]</scope>
    <source>
        <strain evidence="12 13">cv. Gransden 2004</strain>
    </source>
</reference>
<dbReference type="Gene3D" id="3.40.850.10">
    <property type="entry name" value="Kinesin motor domain"/>
    <property type="match status" value="1"/>
</dbReference>
<dbReference type="InterPro" id="IPR019821">
    <property type="entry name" value="Kinesin_motor_CS"/>
</dbReference>
<evidence type="ECO:0000256" key="3">
    <source>
        <dbReference type="ARBA" id="ARBA00022840"/>
    </source>
</evidence>
<feature type="coiled-coil region" evidence="8">
    <location>
        <begin position="1126"/>
        <end position="1289"/>
    </location>
</feature>
<feature type="region of interest" description="Disordered" evidence="9">
    <location>
        <begin position="147"/>
        <end position="184"/>
    </location>
</feature>
<protein>
    <recommendedName>
        <fullName evidence="10">Kinesin motor domain-containing protein</fullName>
    </recommendedName>
</protein>
<dbReference type="SUPFAM" id="SSF52540">
    <property type="entry name" value="P-loop containing nucleoside triphosphate hydrolases"/>
    <property type="match status" value="1"/>
</dbReference>
<evidence type="ECO:0000256" key="2">
    <source>
        <dbReference type="ARBA" id="ARBA00022741"/>
    </source>
</evidence>
<evidence type="ECO:0000256" key="7">
    <source>
        <dbReference type="PROSITE-ProRule" id="PRU00283"/>
    </source>
</evidence>
<evidence type="ECO:0000313" key="12">
    <source>
        <dbReference type="EnsemblPlants" id="Pp3c1_7630V3.1"/>
    </source>
</evidence>
<evidence type="ECO:0000256" key="5">
    <source>
        <dbReference type="ARBA" id="ARBA00023175"/>
    </source>
</evidence>
<feature type="coiled-coil region" evidence="8">
    <location>
        <begin position="2734"/>
        <end position="2890"/>
    </location>
</feature>
<dbReference type="GO" id="GO:0005874">
    <property type="term" value="C:microtubule"/>
    <property type="evidence" value="ECO:0007669"/>
    <property type="project" value="UniProtKB-KW"/>
</dbReference>
<dbReference type="EMBL" id="ABEU02000001">
    <property type="protein sequence ID" value="PNR61918.1"/>
    <property type="molecule type" value="Genomic_DNA"/>
</dbReference>
<evidence type="ECO:0000256" key="4">
    <source>
        <dbReference type="ARBA" id="ARBA00023054"/>
    </source>
</evidence>
<proteinExistence type="inferred from homology"/>
<feature type="coiled-coil region" evidence="8">
    <location>
        <begin position="1465"/>
        <end position="1569"/>
    </location>
</feature>
<dbReference type="Gene3D" id="1.10.287.1490">
    <property type="match status" value="2"/>
</dbReference>
<feature type="coiled-coil region" evidence="8">
    <location>
        <begin position="1017"/>
        <end position="1100"/>
    </location>
</feature>
<evidence type="ECO:0000256" key="8">
    <source>
        <dbReference type="SAM" id="Coils"/>
    </source>
</evidence>
<name>A0A2K1L798_PHYPA</name>
<feature type="coiled-coil region" evidence="8">
    <location>
        <begin position="2916"/>
        <end position="3003"/>
    </location>
</feature>
<feature type="compositionally biased region" description="Polar residues" evidence="9">
    <location>
        <begin position="7"/>
        <end position="19"/>
    </location>
</feature>
<dbReference type="RefSeq" id="XP_024393411.1">
    <property type="nucleotide sequence ID" value="XM_024537643.2"/>
</dbReference>
<dbReference type="Gramene" id="Pp3c1_7630V3.1">
    <property type="protein sequence ID" value="Pp3c1_7630V3.1"/>
    <property type="gene ID" value="Pp3c1_7630"/>
</dbReference>
<reference evidence="11 13" key="2">
    <citation type="journal article" date="2018" name="Plant J.">
        <title>The Physcomitrella patens chromosome-scale assembly reveals moss genome structure and evolution.</title>
        <authorList>
            <person name="Lang D."/>
            <person name="Ullrich K.K."/>
            <person name="Murat F."/>
            <person name="Fuchs J."/>
            <person name="Jenkins J."/>
            <person name="Haas F.B."/>
            <person name="Piednoel M."/>
            <person name="Gundlach H."/>
            <person name="Van Bel M."/>
            <person name="Meyberg R."/>
            <person name="Vives C."/>
            <person name="Morata J."/>
            <person name="Symeonidi A."/>
            <person name="Hiss M."/>
            <person name="Muchero W."/>
            <person name="Kamisugi Y."/>
            <person name="Saleh O."/>
            <person name="Blanc G."/>
            <person name="Decker E.L."/>
            <person name="van Gessel N."/>
            <person name="Grimwood J."/>
            <person name="Hayes R.D."/>
            <person name="Graham S.W."/>
            <person name="Gunter L.E."/>
            <person name="McDaniel S.F."/>
            <person name="Hoernstein S.N.W."/>
            <person name="Larsson A."/>
            <person name="Li F.W."/>
            <person name="Perroud P.F."/>
            <person name="Phillips J."/>
            <person name="Ranjan P."/>
            <person name="Rokshar D.S."/>
            <person name="Rothfels C.J."/>
            <person name="Schneider L."/>
            <person name="Shu S."/>
            <person name="Stevenson D.W."/>
            <person name="Thummler F."/>
            <person name="Tillich M."/>
            <person name="Villarreal Aguilar J.C."/>
            <person name="Widiez T."/>
            <person name="Wong G.K."/>
            <person name="Wymore A."/>
            <person name="Zhang Y."/>
            <person name="Zimmer A.D."/>
            <person name="Quatrano R.S."/>
            <person name="Mayer K.F.X."/>
            <person name="Goodstein D."/>
            <person name="Casacuberta J.M."/>
            <person name="Vandepoele K."/>
            <person name="Reski R."/>
            <person name="Cuming A.C."/>
            <person name="Tuskan G.A."/>
            <person name="Maumus F."/>
            <person name="Salse J."/>
            <person name="Schmutz J."/>
            <person name="Rensing S.A."/>
        </authorList>
    </citation>
    <scope>NUCLEOTIDE SEQUENCE [LARGE SCALE GENOMIC DNA]</scope>
    <source>
        <strain evidence="12 13">cv. Gransden 2004</strain>
    </source>
</reference>
<dbReference type="GO" id="GO:0007018">
    <property type="term" value="P:microtubule-based movement"/>
    <property type="evidence" value="ECO:0007669"/>
    <property type="project" value="InterPro"/>
</dbReference>
<keyword evidence="4 8" id="KW-0175">Coiled coil</keyword>
<feature type="domain" description="Kinesin motor" evidence="10">
    <location>
        <begin position="272"/>
        <end position="609"/>
    </location>
</feature>
<dbReference type="Gramene" id="Pp3c1_7630V3.3">
    <property type="protein sequence ID" value="Pp3c1_7630V3.3"/>
    <property type="gene ID" value="Pp3c1_7630"/>
</dbReference>
<feature type="region of interest" description="Disordered" evidence="9">
    <location>
        <begin position="51"/>
        <end position="84"/>
    </location>
</feature>
<evidence type="ECO:0000259" key="10">
    <source>
        <dbReference type="PROSITE" id="PS50067"/>
    </source>
</evidence>
<feature type="coiled-coil region" evidence="8">
    <location>
        <begin position="2570"/>
        <end position="2646"/>
    </location>
</feature>
<feature type="compositionally biased region" description="Acidic residues" evidence="9">
    <location>
        <begin position="158"/>
        <end position="169"/>
    </location>
</feature>
<feature type="compositionally biased region" description="Low complexity" evidence="9">
    <location>
        <begin position="147"/>
        <end position="157"/>
    </location>
</feature>
<feature type="binding site" evidence="7">
    <location>
        <begin position="353"/>
        <end position="360"/>
    </location>
    <ligand>
        <name>ATP</name>
        <dbReference type="ChEBI" id="CHEBI:30616"/>
    </ligand>
</feature>
<dbReference type="Proteomes" id="UP000006727">
    <property type="component" value="Chromosome 1"/>
</dbReference>
<keyword evidence="3 7" id="KW-0067">ATP-binding</keyword>
<dbReference type="InterPro" id="IPR027417">
    <property type="entry name" value="P-loop_NTPase"/>
</dbReference>
<accession>A0A2K1L798</accession>
<dbReference type="SMART" id="SM00129">
    <property type="entry name" value="KISc"/>
    <property type="match status" value="1"/>
</dbReference>
<evidence type="ECO:0000256" key="9">
    <source>
        <dbReference type="SAM" id="MobiDB-lite"/>
    </source>
</evidence>
<dbReference type="CDD" id="cd01373">
    <property type="entry name" value="KISc_KLP2_like"/>
    <property type="match status" value="1"/>
</dbReference>
<dbReference type="GO" id="GO:0003777">
    <property type="term" value="F:microtubule motor activity"/>
    <property type="evidence" value="ECO:0007669"/>
    <property type="project" value="InterPro"/>
</dbReference>
<dbReference type="PANTHER" id="PTHR37739">
    <property type="entry name" value="KINESIN-LIKE PROTEIN KIN-12D"/>
    <property type="match status" value="1"/>
</dbReference>
<feature type="coiled-coil region" evidence="8">
    <location>
        <begin position="1374"/>
        <end position="1422"/>
    </location>
</feature>
<dbReference type="SUPFAM" id="SSF57997">
    <property type="entry name" value="Tropomyosin"/>
    <property type="match status" value="1"/>
</dbReference>
<reference evidence="12" key="3">
    <citation type="submission" date="2020-12" db="UniProtKB">
        <authorList>
            <consortium name="EnsemblPlants"/>
        </authorList>
    </citation>
    <scope>IDENTIFICATION</scope>
</reference>
<dbReference type="STRING" id="3218.A0A2K1L798"/>
<organism evidence="11">
    <name type="scientific">Physcomitrium patens</name>
    <name type="common">Spreading-leaved earth moss</name>
    <name type="synonym">Physcomitrella patens</name>
    <dbReference type="NCBI Taxonomy" id="3218"/>
    <lineage>
        <taxon>Eukaryota</taxon>
        <taxon>Viridiplantae</taxon>
        <taxon>Streptophyta</taxon>
        <taxon>Embryophyta</taxon>
        <taxon>Bryophyta</taxon>
        <taxon>Bryophytina</taxon>
        <taxon>Bryopsida</taxon>
        <taxon>Funariidae</taxon>
        <taxon>Funariales</taxon>
        <taxon>Funariaceae</taxon>
        <taxon>Physcomitrium</taxon>
    </lineage>
</organism>
<dbReference type="Gramene" id="Pp3c1_7630V3.2">
    <property type="protein sequence ID" value="Pp3c1_7630V3.2"/>
    <property type="gene ID" value="Pp3c1_7630"/>
</dbReference>
<dbReference type="FunFam" id="3.40.850.10:FF:000033">
    <property type="entry name" value="Kinesin-like protein KIN-12E"/>
    <property type="match status" value="1"/>
</dbReference>
<dbReference type="Pfam" id="PF00225">
    <property type="entry name" value="Kinesin"/>
    <property type="match status" value="1"/>
</dbReference>
<dbReference type="GO" id="GO:0005524">
    <property type="term" value="F:ATP binding"/>
    <property type="evidence" value="ECO:0007669"/>
    <property type="project" value="UniProtKB-UniRule"/>
</dbReference>
<evidence type="ECO:0000313" key="13">
    <source>
        <dbReference type="Proteomes" id="UP000006727"/>
    </source>
</evidence>
<comment type="similarity">
    <text evidence="6">Belongs to the TRAFAC class myosin-kinesin ATPase superfamily. Kinesin family. KIN-12 subfamily.</text>
</comment>
<feature type="region of interest" description="Disordered" evidence="9">
    <location>
        <begin position="106"/>
        <end position="133"/>
    </location>
</feature>
<dbReference type="PROSITE" id="PS00411">
    <property type="entry name" value="KINESIN_MOTOR_1"/>
    <property type="match status" value="1"/>
</dbReference>
<keyword evidence="2 7" id="KW-0547">Nucleotide-binding</keyword>
<evidence type="ECO:0000313" key="11">
    <source>
        <dbReference type="EMBL" id="PNR61918.1"/>
    </source>
</evidence>
<dbReference type="InterPro" id="IPR036961">
    <property type="entry name" value="Kinesin_motor_dom_sf"/>
</dbReference>
<dbReference type="InterPro" id="IPR001752">
    <property type="entry name" value="Kinesin_motor_dom"/>
</dbReference>
<dbReference type="Gene3D" id="1.20.5.1160">
    <property type="entry name" value="Vasodilator-stimulated phosphoprotein"/>
    <property type="match status" value="1"/>
</dbReference>
<evidence type="ECO:0000256" key="1">
    <source>
        <dbReference type="ARBA" id="ARBA00022701"/>
    </source>
</evidence>
<keyword evidence="1" id="KW-0493">Microtubule</keyword>
<dbReference type="PROSITE" id="PS50067">
    <property type="entry name" value="KINESIN_MOTOR_2"/>
    <property type="match status" value="1"/>
</dbReference>
<dbReference type="EnsemblPlants" id="Pp3c1_7630V3.1">
    <property type="protein sequence ID" value="Pp3c1_7630V3.1"/>
    <property type="gene ID" value="Pp3c1_7630"/>
</dbReference>
<dbReference type="Gramene" id="Pp3c1_7630V3.6">
    <property type="protein sequence ID" value="Pp3c1_7630V3.6"/>
    <property type="gene ID" value="Pp3c1_7630"/>
</dbReference>
<sequence length="3039" mass="341852">MVKDTPSVRSSLNFKNKSPSKVKEATMYSISPARPPFSAVSVLARDNLSAANLPSVQPASNTSAKLHRRSPQAKTRGGSSQYISYPHLENVDSNIGCSSCATSCSDKLSPSHGTPLKNSSKRRSNSTRLHSNLSDFESVQGECVSYTSSDVRSVTSSSDEEATTTDDSDPSLTSGSESENACRLRQASVRRQEGLRRMSLGPKIEAAVTKLEKTPSKPIRPVRINGANLASPASLRAGVQRALPLQPNMKDSSQGQYHFDLQVDPSFWDDHNVQVVIRCRPPSSKESVKQCFTRCVKQDGPQAITWLGQPETRFTFDHVAGENISQEKIFQAVGLPIVENCMAGYNSCMFAYGQTGSGKTHTMLGDICDLDDRPNEDRGITPRIFEYLFSRIQKEGLARQLEQLRYVCKCSFLEIYNEQITDLLEPSSSNLQIREDSKKGVYVENLTETAVSSVQDVVSLLLKGAANRKVASTNMNRESSRSHSVFTCTIESRWEINSLTNMRFGRLNLVDLAGSERQKSSGAEGDRLKEAASINKSLSTLGLVIMILVDVANGKPRHVPYRDSKLTFLLQDSLGGNSKTAIIATISPSICCSMETLSTLKFAQRAKFIQNNAVVNEDASDEVLALRREIVHLKHECWDDIVEQEEVARLRCQAISSIRKECRRESNEFFRMSVTGRDLFDAAEKECSDEGADLKSTELLEKIKALEAVLAGALRREHMAETVTKNMSAEIVKANKVIEEQFIELQNYKNLLRMHAEEQARLQSAEGKEPLSDPGMHATFAEKLKFAERLEQYPTVTKLELENVRLREQLHSYQVFFDSGEKETMSTEIQGLRDQILELLDRKFSASQGSPSKTIAKNESDRKELETCRNDLTKCLEASAQLQKQVDELQGLVNQLTEQCAGMEKFKEENKFSQTRWEHASSQLYHDLLEGERVLTEVVLEMDEILGEDWLLKNMQEKSVRWSIESSKSLKDVDVEHDFFKRGDSCSTDDIFGEKRNSRRKKSSGFTPRVSIMADERLKLEGIVSRLEKEIEEHKKRLLEADQAQGDLRRLQGENLRLKEEVEALTKNFVIASELFQDNVADLKGEIQELRIMSQKELDEFRRDKCEFMEDIEALTLNSLGFFEDNADLKGEAQELRLQLQEQNEALELSRALTVALEENLHKAEQDQKKLEIEERDKLELKELEDFAKNCVKASELLTGSVTDLKGEIQELQLKLREEFEEVQREKSELKEEMEAMVKNSLEFFNDNADLKGEVHELKLNLREQSEALELSQALTAELEKNLTDLEQVKSHQAEILELKVQEASRIQEECLKFQKETVRLSLESEDFKKFFEQTEQALVSMTQINLELTEENAQFKFQAGKAGVLQTTLVAKNVELEAVLKTCQQEISELETEIERLELSLHEVECRYQELETTSKADEEAIAAVEFAKQKLDSEVKMVSSKLTSTDAVQEELRMTVSLLHVELEKKIQRIGELELQLESKAELLAAYVKELKLSAADLESHQMRIFELEESLEKKSKAMELLEEALTSATATCDAVRSERDEARVLADQLQLEVDSSGVELQELRDRVVLNSFELEIFMDVMESVSSNFQIRSQTLSQELEHERVALGELQHHLLSLTTTLETNHAALCESRIKEQNLLADLLRVREQLSSTESDVREVCEVKTILEGEVLTISEALKNKNLENDVIKGEIAAVQAQVLNYQRITTANELRFGTDAQAITLLNETIEHLRVQLQRKEDLLLGLEFDISLLQEHAAEDTDLKQGLLEANIQVGELQGKVQIQWEELKELALAKSNIGEQFARLSADMELKKDQLSRSEMLAALKTEESRALTCEVSQLQTSLSSLVAEVAEKNEALGSLDKELALTRLALTHMSAECDHKNESLMSVQSELLSVSAEKDDLRAQCSILVEQVGSLQGKTAHQVAEMEDMQGKLSLFTTTETCLQELKLEIQTMSSHSKSQEAAYKVELAQSNERIQQLNLWLSNASERAFELTQEHGKLEAYIAELQTVKDSLDAQLAQRNEAEKSSLSQVSTPSESTNLFLAEKEAMKCEIDDLQRVNCSLKTGLALRVDAMVPLESEIMVTRNRLAQLEEKVADQESTISALQEKRHDMEIEIALKSDAVNLVAAELSAAQTVIRSLVRDLEDTKQQVAAFGTEQVTLEAKIVQEDKAIRSMNVELTAANEANSCLESLRLKLAEVEVQKGAIEKELRTANRRLIELQDKFQETESLAALKTDTASPVTAELSAALAVNSSLAQNLKDANQRIVTLFTENECLATKILQKDDEITSVKTELSAASNAVMCLESLRLKLADLELQKDSVTQQLAETEESNNSLTLELAEKIKALSSLQDEFKIALESSTASRKVIKTMESEINALLLERDSWQTELNLQLSTVISLQSELVEARSSAQSSKDSIAALESKVEALQTERDSMKIQMTGFNCEFTEALNSLQLVENDLSESRRVLDWVSAENAALQAQVVGLQSEKGTFEEELSFKIALIMSLEAELVATSSSCMDLRKALNSSESQVADLQTMKAALELKLAENRASISLRESELLSTNTVTISKVQESDELITQVKAWQQKCRDLESQLDSFKAQVKQQDLQLASLEELLARESEALRYMTDSANHATQECDSLKSEVDGLKEILCTNDTALKEQEAAFKTLEGHLNSVGNETEKLRALGYERDQALVEIQALHGELRAAQALVASHKASALEAQKFAEANILRASGKEEEARTLRVSVSALKNQKDTLEKQLEATKNEADRLRLARDEFEMELQGMKNRMTMLQAVHSTGSRNFKGFQAAQAASLDLQKRLEEKEAEVSQMYKRMTALRSQNEAQSSRLEEMEAELTHVHQELDDLQSQCEGKDAQLKALNEQLKEAETLTQDVMRDLHNVKLDISNYASLVSQQQLELISERARHSDNAREKDEELSNLQTQLNQERQNWMVEMNHKQAEIVVARVLSEKMRQKNKTLAAEYKRLKVDYQGKKKKLKFLEQQLTQLTTETRRFSMGTESEADFDEVQQFKALLAQANDHERAQRN</sequence>
<feature type="coiled-coil region" evidence="8">
    <location>
        <begin position="2304"/>
        <end position="2436"/>
    </location>
</feature>
<dbReference type="EnsemblPlants" id="Pp3c1_7630V3.3">
    <property type="protein sequence ID" value="Pp3c1_7630V3.3"/>
    <property type="gene ID" value="Pp3c1_7630"/>
</dbReference>
<dbReference type="PRINTS" id="PR00380">
    <property type="entry name" value="KINESINHEAVY"/>
</dbReference>
<evidence type="ECO:0000256" key="6">
    <source>
        <dbReference type="ARBA" id="ARBA00034488"/>
    </source>
</evidence>
<keyword evidence="13" id="KW-1185">Reference proteome</keyword>
<feature type="compositionally biased region" description="Polar residues" evidence="9">
    <location>
        <begin position="51"/>
        <end position="64"/>
    </location>
</feature>
<feature type="coiled-coil region" evidence="8">
    <location>
        <begin position="2081"/>
        <end position="2150"/>
    </location>
</feature>
<dbReference type="GeneID" id="112290837"/>